<evidence type="ECO:0000259" key="2">
    <source>
        <dbReference type="Pfam" id="PF01058"/>
    </source>
</evidence>
<dbReference type="InterPro" id="IPR051349">
    <property type="entry name" value="Hydrogenase_assoc-protein"/>
</dbReference>
<evidence type="ECO:0000256" key="1">
    <source>
        <dbReference type="ARBA" id="ARBA00023002"/>
    </source>
</evidence>
<reference evidence="3 4" key="1">
    <citation type="journal article" date="2016" name="Nat. Commun.">
        <title>Thousands of microbial genomes shed light on interconnected biogeochemical processes in an aquifer system.</title>
        <authorList>
            <person name="Anantharaman K."/>
            <person name="Brown C.T."/>
            <person name="Hug L.A."/>
            <person name="Sharon I."/>
            <person name="Castelle C.J."/>
            <person name="Probst A.J."/>
            <person name="Thomas B.C."/>
            <person name="Singh A."/>
            <person name="Wilkins M.J."/>
            <person name="Karaoz U."/>
            <person name="Brodie E.L."/>
            <person name="Williams K.H."/>
            <person name="Hubbard S.S."/>
            <person name="Banfield J.F."/>
        </authorList>
    </citation>
    <scope>NUCLEOTIDE SEQUENCE [LARGE SCALE GENOMIC DNA]</scope>
</reference>
<proteinExistence type="predicted"/>
<dbReference type="GO" id="GO:0051536">
    <property type="term" value="F:iron-sulfur cluster binding"/>
    <property type="evidence" value="ECO:0007669"/>
    <property type="project" value="InterPro"/>
</dbReference>
<sequence length="254" mass="28189">MVKIKPTIAIVSLTCCEGCQVAILDLGDKFLQLAQHIKIGDFAFLEDRPELTTYDIVFVEGAPITEANIARLKNLRARSKILVALGACAALGGIAEIKNYQDKHERMRYVYKNVENINNPDIKPLSYYVKVDLEIPGCPINNEEFLTITKQLIGGVPVKIPRRPVCYECQLKQNKCLLQEGEPCLGPIMLGGCDAVCPSSAYPCDGCRGPIPDASPDKLAKQLKAQNYNQQEINLILQRFGLLDKVYPEPLDIK</sequence>
<dbReference type="EMBL" id="MHNF01000009">
    <property type="protein sequence ID" value="OGZ41726.1"/>
    <property type="molecule type" value="Genomic_DNA"/>
</dbReference>
<evidence type="ECO:0000313" key="3">
    <source>
        <dbReference type="EMBL" id="OGZ41726.1"/>
    </source>
</evidence>
<organism evidence="3 4">
    <name type="scientific">Candidatus Portnoybacteria bacterium RIFCSPLOWO2_02_FULL_39_11</name>
    <dbReference type="NCBI Taxonomy" id="1802001"/>
    <lineage>
        <taxon>Bacteria</taxon>
        <taxon>Candidatus Portnoyibacteriota</taxon>
    </lineage>
</organism>
<dbReference type="GO" id="GO:0016491">
    <property type="term" value="F:oxidoreductase activity"/>
    <property type="evidence" value="ECO:0007669"/>
    <property type="project" value="UniProtKB-KW"/>
</dbReference>
<dbReference type="Proteomes" id="UP000177126">
    <property type="component" value="Unassembled WGS sequence"/>
</dbReference>
<protein>
    <recommendedName>
        <fullName evidence="2">NADH:ubiquinone oxidoreductase-like 20kDa subunit domain-containing protein</fullName>
    </recommendedName>
</protein>
<gene>
    <name evidence="3" type="ORF">A3B04_02555</name>
</gene>
<dbReference type="InterPro" id="IPR037024">
    <property type="entry name" value="NiFe_Hase_small_N_sf"/>
</dbReference>
<dbReference type="AlphaFoldDB" id="A0A1G2FUF9"/>
<dbReference type="Pfam" id="PF01058">
    <property type="entry name" value="Oxidored_q6"/>
    <property type="match status" value="1"/>
</dbReference>
<dbReference type="SUPFAM" id="SSF56770">
    <property type="entry name" value="HydA/Nqo6-like"/>
    <property type="match status" value="1"/>
</dbReference>
<dbReference type="Gene3D" id="3.40.50.700">
    <property type="entry name" value="NADH:ubiquinone oxidoreductase-like, 20kDa subunit"/>
    <property type="match status" value="1"/>
</dbReference>
<evidence type="ECO:0000313" key="4">
    <source>
        <dbReference type="Proteomes" id="UP000177126"/>
    </source>
</evidence>
<dbReference type="InterPro" id="IPR006137">
    <property type="entry name" value="NADH_UbQ_OxRdtase-like_20kDa"/>
</dbReference>
<feature type="domain" description="NADH:ubiquinone oxidoreductase-like 20kDa subunit" evidence="2">
    <location>
        <begin position="16"/>
        <end position="149"/>
    </location>
</feature>
<keyword evidence="1" id="KW-0560">Oxidoreductase</keyword>
<accession>A0A1G2FUF9</accession>
<name>A0A1G2FUF9_9BACT</name>
<comment type="caution">
    <text evidence="3">The sequence shown here is derived from an EMBL/GenBank/DDBJ whole genome shotgun (WGS) entry which is preliminary data.</text>
</comment>
<dbReference type="PANTHER" id="PTHR42845">
    <property type="entry name" value="COENZYME F420-REDUCING HYDROGENASE, GAMMA SUBUNIT"/>
    <property type="match status" value="1"/>
</dbReference>
<dbReference type="PANTHER" id="PTHR42845:SF3">
    <property type="entry name" value="CYTOSOLIC NIFE-HYDROGENASE, DELTA SUBUNIT"/>
    <property type="match status" value="1"/>
</dbReference>